<dbReference type="Gene3D" id="3.40.190.10">
    <property type="entry name" value="Periplasmic binding protein-like II"/>
    <property type="match status" value="2"/>
</dbReference>
<evidence type="ECO:0000256" key="4">
    <source>
        <dbReference type="ARBA" id="ARBA00023163"/>
    </source>
</evidence>
<dbReference type="InterPro" id="IPR000847">
    <property type="entry name" value="LysR_HTH_N"/>
</dbReference>
<dbReference type="Pfam" id="PF00126">
    <property type="entry name" value="HTH_1"/>
    <property type="match status" value="2"/>
</dbReference>
<dbReference type="AlphaFoldDB" id="S9R612"/>
<keyword evidence="3" id="KW-0238">DNA-binding</keyword>
<protein>
    <submittedName>
        <fullName evidence="6">Transcriptional regulator</fullName>
    </submittedName>
</protein>
<dbReference type="InterPro" id="IPR036390">
    <property type="entry name" value="WH_DNA-bd_sf"/>
</dbReference>
<dbReference type="Pfam" id="PF03466">
    <property type="entry name" value="LysR_substrate"/>
    <property type="match status" value="1"/>
</dbReference>
<evidence type="ECO:0000256" key="1">
    <source>
        <dbReference type="ARBA" id="ARBA00009437"/>
    </source>
</evidence>
<feature type="domain" description="HTH lysR-type" evidence="5">
    <location>
        <begin position="114"/>
        <end position="171"/>
    </location>
</feature>
<dbReference type="GO" id="GO:0000976">
    <property type="term" value="F:transcription cis-regulatory region binding"/>
    <property type="evidence" value="ECO:0007669"/>
    <property type="project" value="TreeGrafter"/>
</dbReference>
<gene>
    <name evidence="6" type="ORF">ruthe_00508</name>
</gene>
<sequence length="415" mass="45142">MRFGDSGRSREPGMAGSELDLREVRAVAEVARARSFKAAAEAMHASQPTLSRLVASAEAKLGVTLFARGWEGADTTQEGDVVARSCGAILAAVDAAEQALPFGGGPRPRLRAGLTSDHLRAIDALIREGSVTLAARRLGRSQPEVSRTLSDFSRRFGLVLFQRAPSGMVALEPARTLARLHGTITFLLAQLPQHLARLEGQVVGRVAVGMLPFSGQDLIMKAFAEMTNRHPNVRLALLPGSYNSLVEALRRREIDRIVGILRQEACPTGLLETRLYDERFAVVARRDHPLQTRAADPRALAATNWIVAPHGTPIRSHFERVFLDLNLTPPTQTCELLTFGSAEQMLVDSHSVAMLTYSDRRLRLLRPELGEVPVPFPRRRAPIGVTRLASAEPDAATAAFDGILAEIVVRFEPGA</sequence>
<evidence type="ECO:0000259" key="5">
    <source>
        <dbReference type="PROSITE" id="PS50931"/>
    </source>
</evidence>
<dbReference type="HOGENOM" id="CLU_039613_6_0_5"/>
<comment type="caution">
    <text evidence="6">The sequence shown here is derived from an EMBL/GenBank/DDBJ whole genome shotgun (WGS) entry which is preliminary data.</text>
</comment>
<dbReference type="Gene3D" id="1.10.10.10">
    <property type="entry name" value="Winged helix-like DNA-binding domain superfamily/Winged helix DNA-binding domain"/>
    <property type="match status" value="2"/>
</dbReference>
<keyword evidence="7" id="KW-1185">Reference proteome</keyword>
<dbReference type="GO" id="GO:0003700">
    <property type="term" value="F:DNA-binding transcription factor activity"/>
    <property type="evidence" value="ECO:0007669"/>
    <property type="project" value="InterPro"/>
</dbReference>
<accession>S9R612</accession>
<dbReference type="STRING" id="1123069.ruthe_00508"/>
<feature type="domain" description="HTH lysR-type" evidence="5">
    <location>
        <begin position="19"/>
        <end position="76"/>
    </location>
</feature>
<organism evidence="6 7">
    <name type="scientific">Rubellimicrobium thermophilum DSM 16684</name>
    <dbReference type="NCBI Taxonomy" id="1123069"/>
    <lineage>
        <taxon>Bacteria</taxon>
        <taxon>Pseudomonadati</taxon>
        <taxon>Pseudomonadota</taxon>
        <taxon>Alphaproteobacteria</taxon>
        <taxon>Rhodobacterales</taxon>
        <taxon>Roseobacteraceae</taxon>
        <taxon>Rubellimicrobium</taxon>
    </lineage>
</organism>
<dbReference type="PROSITE" id="PS50931">
    <property type="entry name" value="HTH_LYSR"/>
    <property type="match status" value="2"/>
</dbReference>
<dbReference type="PANTHER" id="PTHR30126:SF98">
    <property type="entry name" value="HTH-TYPE TRANSCRIPTIONAL ACTIVATOR BAUR"/>
    <property type="match status" value="1"/>
</dbReference>
<evidence type="ECO:0000256" key="3">
    <source>
        <dbReference type="ARBA" id="ARBA00023125"/>
    </source>
</evidence>
<keyword evidence="2" id="KW-0805">Transcription regulation</keyword>
<comment type="similarity">
    <text evidence="1">Belongs to the LysR transcriptional regulatory family.</text>
</comment>
<reference evidence="6 7" key="1">
    <citation type="journal article" date="2013" name="Stand. Genomic Sci.">
        <title>Genome sequence of the reddish-pigmented Rubellimicrobium thermophilum type strain (DSM 16684(T)), a member of the Roseobacter clade.</title>
        <authorList>
            <person name="Fiebig A."/>
            <person name="Riedel T."/>
            <person name="Gronow S."/>
            <person name="Petersen J."/>
            <person name="Klenk H.P."/>
            <person name="Goker M."/>
        </authorList>
    </citation>
    <scope>NUCLEOTIDE SEQUENCE [LARGE SCALE GENOMIC DNA]</scope>
    <source>
        <strain evidence="6 7">DSM 16684</strain>
    </source>
</reference>
<evidence type="ECO:0000313" key="7">
    <source>
        <dbReference type="Proteomes" id="UP000015346"/>
    </source>
</evidence>
<dbReference type="InterPro" id="IPR005119">
    <property type="entry name" value="LysR_subst-bd"/>
</dbReference>
<dbReference type="Proteomes" id="UP000015346">
    <property type="component" value="Unassembled WGS sequence"/>
</dbReference>
<dbReference type="EMBL" id="AOLV01000007">
    <property type="protein sequence ID" value="EPX87438.1"/>
    <property type="molecule type" value="Genomic_DNA"/>
</dbReference>
<dbReference type="SUPFAM" id="SSF53850">
    <property type="entry name" value="Periplasmic binding protein-like II"/>
    <property type="match status" value="1"/>
</dbReference>
<dbReference type="InterPro" id="IPR036388">
    <property type="entry name" value="WH-like_DNA-bd_sf"/>
</dbReference>
<name>S9R612_9RHOB</name>
<evidence type="ECO:0000313" key="6">
    <source>
        <dbReference type="EMBL" id="EPX87438.1"/>
    </source>
</evidence>
<dbReference type="PRINTS" id="PR00039">
    <property type="entry name" value="HTHLYSR"/>
</dbReference>
<evidence type="ECO:0000256" key="2">
    <source>
        <dbReference type="ARBA" id="ARBA00023015"/>
    </source>
</evidence>
<keyword evidence="4" id="KW-0804">Transcription</keyword>
<dbReference type="SUPFAM" id="SSF46785">
    <property type="entry name" value="Winged helix' DNA-binding domain"/>
    <property type="match status" value="2"/>
</dbReference>
<dbReference type="PANTHER" id="PTHR30126">
    <property type="entry name" value="HTH-TYPE TRANSCRIPTIONAL REGULATOR"/>
    <property type="match status" value="1"/>
</dbReference>
<proteinExistence type="inferred from homology"/>